<dbReference type="Pfam" id="PF00710">
    <property type="entry name" value="Asparaginase"/>
    <property type="match status" value="1"/>
</dbReference>
<dbReference type="InterPro" id="IPR036152">
    <property type="entry name" value="Asp/glu_Ase-like_sf"/>
</dbReference>
<evidence type="ECO:0000313" key="10">
    <source>
        <dbReference type="Proteomes" id="UP000237447"/>
    </source>
</evidence>
<evidence type="ECO:0000259" key="7">
    <source>
        <dbReference type="Pfam" id="PF17763"/>
    </source>
</evidence>
<dbReference type="InterPro" id="IPR020827">
    <property type="entry name" value="Asparaginase/glutaminase_AS1"/>
</dbReference>
<evidence type="ECO:0000256" key="4">
    <source>
        <dbReference type="PIRSR" id="PIRSR001220-2"/>
    </source>
</evidence>
<accession>A0AAE5S0P9</accession>
<dbReference type="InterPro" id="IPR004550">
    <property type="entry name" value="AsnASE_II"/>
</dbReference>
<dbReference type="RefSeq" id="WP_103657001.1">
    <property type="nucleotide sequence ID" value="NZ_CP192764.1"/>
</dbReference>
<feature type="binding site" evidence="4">
    <location>
        <position position="57"/>
    </location>
    <ligand>
        <name>substrate</name>
    </ligand>
</feature>
<keyword evidence="2" id="KW-0378">Hydrolase</keyword>
<dbReference type="PROSITE" id="PS00144">
    <property type="entry name" value="ASN_GLN_ASE_1"/>
    <property type="match status" value="1"/>
</dbReference>
<name>A0AAE5S0P9_9HYPH</name>
<evidence type="ECO:0000256" key="2">
    <source>
        <dbReference type="ARBA" id="ARBA00022801"/>
    </source>
</evidence>
<dbReference type="EMBL" id="JAVRAD010000001">
    <property type="protein sequence ID" value="MDX8328424.1"/>
    <property type="molecule type" value="Genomic_DNA"/>
</dbReference>
<dbReference type="InterPro" id="IPR040919">
    <property type="entry name" value="Asparaginase_C"/>
</dbReference>
<feature type="active site" description="O-isoaspartyl threonine intermediate" evidence="3">
    <location>
        <position position="16"/>
    </location>
</feature>
<feature type="domain" description="L-asparaginase N-terminal" evidence="6">
    <location>
        <begin position="8"/>
        <end position="182"/>
    </location>
</feature>
<evidence type="ECO:0000313" key="8">
    <source>
        <dbReference type="EMBL" id="MDX8328424.1"/>
    </source>
</evidence>
<dbReference type="InterPro" id="IPR006034">
    <property type="entry name" value="Asparaginase/glutaminase-like"/>
</dbReference>
<keyword evidence="11" id="KW-1185">Reference proteome</keyword>
<sequence length="318" mass="32625">MTESKLLVAVIATGGTIASTRDETGTAKPALSGEDLISGLSGAHVLVKPVELMAKDSSSLTISDMQNISDAVGRELADPAVSGIVVLHGTDAMEESVLLVHLQHRLTKPVIFTGAQFTADHPQADGPGNLSAAIAASTDPSNSDKGVLLCFCGRLLPAWGLYKRSADEPDAFDLSGQATCAESPGFTADVKNMRVDIVAIYPGCDAVHIDASLKAGARGIVLSALGSGNANASIVDAVRRCTENNVPVVVSSRVSVGELVAGYGGGGGGHDMGAQGAIHSRTLRAGQARILLAAMLASSKSRADMTDAFNDFQKMAKT</sequence>
<evidence type="ECO:0000313" key="11">
    <source>
        <dbReference type="Proteomes" id="UP001277561"/>
    </source>
</evidence>
<dbReference type="AlphaFoldDB" id="A0AAE5S0P9"/>
<dbReference type="InterPro" id="IPR027473">
    <property type="entry name" value="L-asparaginase_C"/>
</dbReference>
<evidence type="ECO:0000313" key="9">
    <source>
        <dbReference type="EMBL" id="POO53228.1"/>
    </source>
</evidence>
<organism evidence="9 10">
    <name type="scientific">Agrobacterium rosae</name>
    <dbReference type="NCBI Taxonomy" id="1972867"/>
    <lineage>
        <taxon>Bacteria</taxon>
        <taxon>Pseudomonadati</taxon>
        <taxon>Pseudomonadota</taxon>
        <taxon>Alphaproteobacteria</taxon>
        <taxon>Hyphomicrobiales</taxon>
        <taxon>Rhizobiaceae</taxon>
        <taxon>Rhizobium/Agrobacterium group</taxon>
        <taxon>Agrobacterium</taxon>
    </lineage>
</organism>
<dbReference type="SMART" id="SM00870">
    <property type="entry name" value="Asparaginase"/>
    <property type="match status" value="1"/>
</dbReference>
<proteinExistence type="inferred from homology"/>
<dbReference type="Proteomes" id="UP000237447">
    <property type="component" value="Unassembled WGS sequence"/>
</dbReference>
<dbReference type="Proteomes" id="UP001277561">
    <property type="component" value="Unassembled WGS sequence"/>
</dbReference>
<gene>
    <name evidence="9" type="ORF">CPJ18_02930</name>
    <name evidence="8" type="ORF">RMS29_04235</name>
</gene>
<dbReference type="PANTHER" id="PTHR11707:SF28">
    <property type="entry name" value="60 KDA LYSOPHOSPHOLIPASE"/>
    <property type="match status" value="1"/>
</dbReference>
<evidence type="ECO:0000256" key="5">
    <source>
        <dbReference type="PROSITE-ProRule" id="PRU10099"/>
    </source>
</evidence>
<dbReference type="Pfam" id="PF17763">
    <property type="entry name" value="Asparaginase_C"/>
    <property type="match status" value="1"/>
</dbReference>
<dbReference type="SUPFAM" id="SSF53774">
    <property type="entry name" value="Glutaminase/Asparaginase"/>
    <property type="match status" value="1"/>
</dbReference>
<dbReference type="PANTHER" id="PTHR11707">
    <property type="entry name" value="L-ASPARAGINASE"/>
    <property type="match status" value="1"/>
</dbReference>
<feature type="active site" evidence="5">
    <location>
        <position position="16"/>
    </location>
</feature>
<dbReference type="Gene3D" id="3.40.50.40">
    <property type="match status" value="1"/>
</dbReference>
<dbReference type="CDD" id="cd08964">
    <property type="entry name" value="L-asparaginase_II"/>
    <property type="match status" value="1"/>
</dbReference>
<dbReference type="InterPro" id="IPR027474">
    <property type="entry name" value="L-asparaginase_N"/>
</dbReference>
<evidence type="ECO:0000256" key="1">
    <source>
        <dbReference type="ARBA" id="ARBA00010518"/>
    </source>
</evidence>
<dbReference type="GO" id="GO:0006528">
    <property type="term" value="P:asparagine metabolic process"/>
    <property type="evidence" value="ECO:0007669"/>
    <property type="project" value="InterPro"/>
</dbReference>
<feature type="binding site" evidence="4">
    <location>
        <begin position="90"/>
        <end position="91"/>
    </location>
    <ligand>
        <name>substrate</name>
    </ligand>
</feature>
<dbReference type="PRINTS" id="PR00139">
    <property type="entry name" value="ASNGLNASE"/>
</dbReference>
<dbReference type="PROSITE" id="PS51732">
    <property type="entry name" value="ASN_GLN_ASE_3"/>
    <property type="match status" value="1"/>
</dbReference>
<reference evidence="8 11" key="2">
    <citation type="journal article" date="2023" name="Phytobiomes J">
        <title>Deciphering the key players within the bacterial microbiota associated with aerial crown gall tumors on rhododendron: Insights into the gallobiome.</title>
        <authorList>
            <person name="Kuzmanovic N."/>
            <person name="Nesme J."/>
            <person name="Wolf J."/>
            <person name="Neumann-Schaal M."/>
            <person name="Petersen J."/>
            <person name="Fernandez-Gnecco G."/>
            <person name="Sproeer C."/>
            <person name="Bunk B."/>
            <person name="Overmann J."/>
            <person name="Sorensen S.J."/>
            <person name="Idczak E."/>
            <person name="Smalla K."/>
        </authorList>
    </citation>
    <scope>NUCLEOTIDE SEQUENCE [LARGE SCALE GENOMIC DNA]</scope>
    <source>
        <strain evidence="11">rho-14.1</strain>
        <strain evidence="8">Rho-14.1</strain>
    </source>
</reference>
<dbReference type="GeneID" id="86878319"/>
<comment type="similarity">
    <text evidence="1">Belongs to the asparaginase 1 family.</text>
</comment>
<dbReference type="PIRSF" id="PIRSF500176">
    <property type="entry name" value="L_ASNase"/>
    <property type="match status" value="1"/>
</dbReference>
<dbReference type="SFLD" id="SFLDS00057">
    <property type="entry name" value="Glutaminase/Asparaginase"/>
    <property type="match status" value="1"/>
</dbReference>
<evidence type="ECO:0000259" key="6">
    <source>
        <dbReference type="Pfam" id="PF00710"/>
    </source>
</evidence>
<comment type="caution">
    <text evidence="9">The sequence shown here is derived from an EMBL/GenBank/DDBJ whole genome shotgun (WGS) entry which is preliminary data.</text>
</comment>
<protein>
    <submittedName>
        <fullName evidence="8 9">Asparaginase</fullName>
    </submittedName>
</protein>
<dbReference type="PIRSF" id="PIRSF001220">
    <property type="entry name" value="L-ASNase_gatD"/>
    <property type="match status" value="1"/>
</dbReference>
<evidence type="ECO:0000256" key="3">
    <source>
        <dbReference type="PIRSR" id="PIRSR001220-1"/>
    </source>
</evidence>
<dbReference type="InterPro" id="IPR037152">
    <property type="entry name" value="L-asparaginase_N_sf"/>
</dbReference>
<feature type="domain" description="Asparaginase/glutaminase C-terminal" evidence="7">
    <location>
        <begin position="194"/>
        <end position="309"/>
    </location>
</feature>
<dbReference type="GO" id="GO:0004067">
    <property type="term" value="F:asparaginase activity"/>
    <property type="evidence" value="ECO:0007669"/>
    <property type="project" value="UniProtKB-UniRule"/>
</dbReference>
<reference evidence="9 10" key="1">
    <citation type="journal article" date="2018" name="Syst. Appl. Microbiol.">
        <title>Agrobacterium rosae sp. nov., isolated from galls on different agricultural crops.</title>
        <authorList>
            <person name="Kuzmanovic N."/>
            <person name="Pulawska J."/>
            <person name="Smalla K."/>
            <person name="Nesme X."/>
        </authorList>
    </citation>
    <scope>NUCLEOTIDE SEQUENCE [LARGE SCALE GENOMIC DNA]</scope>
    <source>
        <strain evidence="9 10">NCPPB 1650</strain>
    </source>
</reference>
<dbReference type="EMBL" id="NXEJ01000002">
    <property type="protein sequence ID" value="POO53228.1"/>
    <property type="molecule type" value="Genomic_DNA"/>
</dbReference>
<dbReference type="Gene3D" id="3.40.50.1170">
    <property type="entry name" value="L-asparaginase, N-terminal domain"/>
    <property type="match status" value="1"/>
</dbReference>